<keyword evidence="3" id="KW-1185">Reference proteome</keyword>
<reference evidence="3" key="1">
    <citation type="journal article" date="2019" name="Int. J. Syst. Evol. Microbiol.">
        <title>The Global Catalogue of Microorganisms (GCM) 10K type strain sequencing project: providing services to taxonomists for standard genome sequencing and annotation.</title>
        <authorList>
            <consortium name="The Broad Institute Genomics Platform"/>
            <consortium name="The Broad Institute Genome Sequencing Center for Infectious Disease"/>
            <person name="Wu L."/>
            <person name="Ma J."/>
        </authorList>
    </citation>
    <scope>NUCLEOTIDE SEQUENCE [LARGE SCALE GENOMIC DNA]</scope>
    <source>
        <strain evidence="3">JCM 17441</strain>
    </source>
</reference>
<dbReference type="RefSeq" id="WP_345131996.1">
    <property type="nucleotide sequence ID" value="NZ_BAABAT010000020.1"/>
</dbReference>
<gene>
    <name evidence="2" type="ORF">GCM10022255_061960</name>
</gene>
<proteinExistence type="predicted"/>
<dbReference type="EMBL" id="BAABAT010000020">
    <property type="protein sequence ID" value="GAA4255014.1"/>
    <property type="molecule type" value="Genomic_DNA"/>
</dbReference>
<organism evidence="2 3">
    <name type="scientific">Dactylosporangium darangshiense</name>
    <dbReference type="NCBI Taxonomy" id="579108"/>
    <lineage>
        <taxon>Bacteria</taxon>
        <taxon>Bacillati</taxon>
        <taxon>Actinomycetota</taxon>
        <taxon>Actinomycetes</taxon>
        <taxon>Micromonosporales</taxon>
        <taxon>Micromonosporaceae</taxon>
        <taxon>Dactylosporangium</taxon>
    </lineage>
</organism>
<sequence length="178" mass="19548">MDTDTFWSIVDGARAAAGERVTPGFAERFTAELRMRLGALEKSDLLGFDARRTELQAAANSSAMWATGRIVARYADAFVDGLIARGREVYERAVASPDDLADDPVVRAVAAGDLPAHELAPREVEDLAEDLYGEADDYPMLLRARTGQVAPLIEDDWDDEDDQAVRKHLPKISALFLK</sequence>
<dbReference type="Pfam" id="PF14024">
    <property type="entry name" value="DUF4240"/>
    <property type="match status" value="1"/>
</dbReference>
<evidence type="ECO:0000313" key="2">
    <source>
        <dbReference type="EMBL" id="GAA4255014.1"/>
    </source>
</evidence>
<feature type="domain" description="DUF4240" evidence="1">
    <location>
        <begin position="1"/>
        <end position="114"/>
    </location>
</feature>
<accession>A0ABP8DFW0</accession>
<comment type="caution">
    <text evidence="2">The sequence shown here is derived from an EMBL/GenBank/DDBJ whole genome shotgun (WGS) entry which is preliminary data.</text>
</comment>
<dbReference type="Proteomes" id="UP001500620">
    <property type="component" value="Unassembled WGS sequence"/>
</dbReference>
<evidence type="ECO:0000259" key="1">
    <source>
        <dbReference type="Pfam" id="PF14024"/>
    </source>
</evidence>
<protein>
    <recommendedName>
        <fullName evidence="1">DUF4240 domain-containing protein</fullName>
    </recommendedName>
</protein>
<name>A0ABP8DFW0_9ACTN</name>
<evidence type="ECO:0000313" key="3">
    <source>
        <dbReference type="Proteomes" id="UP001500620"/>
    </source>
</evidence>
<dbReference type="InterPro" id="IPR025334">
    <property type="entry name" value="DUF4240"/>
</dbReference>